<reference evidence="1 2" key="1">
    <citation type="journal article" date="2022" name="bioRxiv">
        <title>Genomics of Preaxostyla Flagellates Illuminates Evolutionary Transitions and the Path Towards Mitochondrial Loss.</title>
        <authorList>
            <person name="Novak L.V.F."/>
            <person name="Treitli S.C."/>
            <person name="Pyrih J."/>
            <person name="Halakuc P."/>
            <person name="Pipaliya S.V."/>
            <person name="Vacek V."/>
            <person name="Brzon O."/>
            <person name="Soukal P."/>
            <person name="Eme L."/>
            <person name="Dacks J.B."/>
            <person name="Karnkowska A."/>
            <person name="Elias M."/>
            <person name="Hampl V."/>
        </authorList>
    </citation>
    <scope>NUCLEOTIDE SEQUENCE [LARGE SCALE GENOMIC DNA]</scope>
    <source>
        <strain evidence="1">NAU3</strain>
        <tissue evidence="1">Gut</tissue>
    </source>
</reference>
<organism evidence="1 2">
    <name type="scientific">Blattamonas nauphoetae</name>
    <dbReference type="NCBI Taxonomy" id="2049346"/>
    <lineage>
        <taxon>Eukaryota</taxon>
        <taxon>Metamonada</taxon>
        <taxon>Preaxostyla</taxon>
        <taxon>Oxymonadida</taxon>
        <taxon>Blattamonas</taxon>
    </lineage>
</organism>
<accession>A0ABQ9YD35</accession>
<name>A0ABQ9YD35_9EUKA</name>
<proteinExistence type="predicted"/>
<keyword evidence="2" id="KW-1185">Reference proteome</keyword>
<dbReference type="EMBL" id="JARBJD010000015">
    <property type="protein sequence ID" value="KAK2961566.1"/>
    <property type="molecule type" value="Genomic_DNA"/>
</dbReference>
<evidence type="ECO:0000313" key="2">
    <source>
        <dbReference type="Proteomes" id="UP001281761"/>
    </source>
</evidence>
<protein>
    <submittedName>
        <fullName evidence="1">Uncharacterized protein</fullName>
    </submittedName>
</protein>
<dbReference type="Proteomes" id="UP001281761">
    <property type="component" value="Unassembled WGS sequence"/>
</dbReference>
<gene>
    <name evidence="1" type="ORF">BLNAU_3364</name>
</gene>
<comment type="caution">
    <text evidence="1">The sequence shown here is derived from an EMBL/GenBank/DDBJ whole genome shotgun (WGS) entry which is preliminary data.</text>
</comment>
<sequence length="339" mass="36644">MVHTCPTYSLRSSSFATIYYTPPTISKANSSLKDGITTTIVLDGDRLGAGSYWMLVRNGSNTFNISLTHSNTTTLVGEAPLPPSTASERLERGTEYVVTKVMWHPLVGADETIHQSQRIAFTTPPPPSFTEVKFEFTNSLGTGCIAILTGNDLVVGTEYKVKLNTSHTFSIAVKSSARAESSETLIGFEGSLAYSTDILIETIEPTDEVSGAVLMPSPITRQTPTRPNVSEIFVDTETGHNDWTCGDFSRPCSTMDVAWKIMRTLGIMFPTFSLRTSTSLSSQMTIGSGLSVLIQNGTNNEPSLHIPSSTAESATSALIVVSSALLNIQNIDIVHRHQK</sequence>
<evidence type="ECO:0000313" key="1">
    <source>
        <dbReference type="EMBL" id="KAK2961566.1"/>
    </source>
</evidence>